<comment type="subunit">
    <text evidence="5">Forms a complex with TatA.</text>
</comment>
<keyword evidence="5" id="KW-1003">Cell membrane</keyword>
<accession>A0A4R6BVV7</accession>
<dbReference type="NCBIfam" id="TIGR00945">
    <property type="entry name" value="tatC"/>
    <property type="match status" value="1"/>
</dbReference>
<evidence type="ECO:0000256" key="3">
    <source>
        <dbReference type="ARBA" id="ARBA00022989"/>
    </source>
</evidence>
<comment type="subcellular location">
    <subcellularLocation>
        <location evidence="5">Cell membrane</location>
        <topology evidence="5">Multi-pass membrane protein</topology>
    </subcellularLocation>
    <subcellularLocation>
        <location evidence="1">Membrane</location>
        <topology evidence="1">Multi-pass membrane protein</topology>
    </subcellularLocation>
</comment>
<feature type="transmembrane region" description="Helical" evidence="5">
    <location>
        <begin position="64"/>
        <end position="91"/>
    </location>
</feature>
<dbReference type="GO" id="GO:0009977">
    <property type="term" value="F:proton motive force dependent protein transmembrane transporter activity"/>
    <property type="evidence" value="ECO:0007669"/>
    <property type="project" value="TreeGrafter"/>
</dbReference>
<gene>
    <name evidence="5 6" type="primary">tatC</name>
    <name evidence="6" type="ORF">ERX29_04850</name>
</gene>
<dbReference type="PANTHER" id="PTHR30371">
    <property type="entry name" value="SEC-INDEPENDENT PROTEIN TRANSLOCASE PROTEIN TATC"/>
    <property type="match status" value="1"/>
</dbReference>
<evidence type="ECO:0000256" key="2">
    <source>
        <dbReference type="ARBA" id="ARBA00022692"/>
    </source>
</evidence>
<dbReference type="GO" id="GO:0065002">
    <property type="term" value="P:intracellular protein transmembrane transport"/>
    <property type="evidence" value="ECO:0007669"/>
    <property type="project" value="TreeGrafter"/>
</dbReference>
<dbReference type="PANTHER" id="PTHR30371:SF0">
    <property type="entry name" value="SEC-INDEPENDENT PROTEIN TRANSLOCASE PROTEIN TATC, CHLOROPLASTIC-RELATED"/>
    <property type="match status" value="1"/>
</dbReference>
<evidence type="ECO:0000313" key="7">
    <source>
        <dbReference type="Proteomes" id="UP000294802"/>
    </source>
</evidence>
<feature type="transmembrane region" description="Helical" evidence="5">
    <location>
        <begin position="192"/>
        <end position="223"/>
    </location>
</feature>
<dbReference type="Pfam" id="PF00902">
    <property type="entry name" value="TatC"/>
    <property type="match status" value="1"/>
</dbReference>
<keyword evidence="4 5" id="KW-0472">Membrane</keyword>
<feature type="transmembrane region" description="Helical" evidence="5">
    <location>
        <begin position="21"/>
        <end position="37"/>
    </location>
</feature>
<dbReference type="EMBL" id="SCWB01000006">
    <property type="protein sequence ID" value="TDM12147.1"/>
    <property type="molecule type" value="Genomic_DNA"/>
</dbReference>
<comment type="caution">
    <text evidence="5">Lacks conserved residue(s) required for the propagation of feature annotation.</text>
</comment>
<feature type="transmembrane region" description="Helical" evidence="5">
    <location>
        <begin position="158"/>
        <end position="180"/>
    </location>
</feature>
<reference evidence="6 7" key="1">
    <citation type="submission" date="2019-01" db="EMBL/GenBank/DDBJ databases">
        <title>Draft genome sequences of the type strains of six Macrococcus species.</title>
        <authorList>
            <person name="Mazhar S."/>
            <person name="Altermann E."/>
            <person name="Hill C."/>
            <person name="Mcauliffe O."/>
        </authorList>
    </citation>
    <scope>NUCLEOTIDE SEQUENCE [LARGE SCALE GENOMIC DNA]</scope>
    <source>
        <strain evidence="6 7">CCM4815</strain>
    </source>
</reference>
<evidence type="ECO:0000256" key="5">
    <source>
        <dbReference type="HAMAP-Rule" id="MF_00902"/>
    </source>
</evidence>
<keyword evidence="5" id="KW-0813">Transport</keyword>
<dbReference type="InterPro" id="IPR002033">
    <property type="entry name" value="TatC"/>
</dbReference>
<dbReference type="GO" id="GO:0033281">
    <property type="term" value="C:TAT protein transport complex"/>
    <property type="evidence" value="ECO:0007669"/>
    <property type="project" value="UniProtKB-UniRule"/>
</dbReference>
<protein>
    <recommendedName>
        <fullName evidence="5">Sec-independent protein translocase protein TatC</fullName>
    </recommendedName>
</protein>
<organism evidence="6 7">
    <name type="scientific">Macrococcus lamae</name>
    <dbReference type="NCBI Taxonomy" id="198484"/>
    <lineage>
        <taxon>Bacteria</taxon>
        <taxon>Bacillati</taxon>
        <taxon>Bacillota</taxon>
        <taxon>Bacilli</taxon>
        <taxon>Bacillales</taxon>
        <taxon>Staphylococcaceae</taxon>
        <taxon>Macrococcus</taxon>
    </lineage>
</organism>
<proteinExistence type="inferred from homology"/>
<keyword evidence="2 5" id="KW-0812">Transmembrane</keyword>
<dbReference type="OrthoDB" id="9777044at2"/>
<feature type="transmembrane region" description="Helical" evidence="5">
    <location>
        <begin position="103"/>
        <end position="130"/>
    </location>
</feature>
<dbReference type="AlphaFoldDB" id="A0A4R6BVV7"/>
<dbReference type="GO" id="GO:0043953">
    <property type="term" value="P:protein transport by the Tat complex"/>
    <property type="evidence" value="ECO:0007669"/>
    <property type="project" value="UniProtKB-UniRule"/>
</dbReference>
<dbReference type="RefSeq" id="WP_133443570.1">
    <property type="nucleotide sequence ID" value="NZ_SCWB01000006.1"/>
</dbReference>
<evidence type="ECO:0000256" key="4">
    <source>
        <dbReference type="ARBA" id="ARBA00023136"/>
    </source>
</evidence>
<keyword evidence="5" id="KW-0811">Translocation</keyword>
<keyword evidence="7" id="KW-1185">Reference proteome</keyword>
<name>A0A4R6BVV7_9STAP</name>
<comment type="caution">
    <text evidence="6">The sequence shown here is derived from an EMBL/GenBank/DDBJ whole genome shotgun (WGS) entry which is preliminary data.</text>
</comment>
<keyword evidence="3 5" id="KW-1133">Transmembrane helix</keyword>
<sequence>MNKDDLTIVEHLEELRKRLMIIAYFLAGGVMIGFFFGKRVTKFLTKDDVPKEIALNYFKVTDPLTIYITVIMLIAVIIISPVILYQLWAFVSPGLHPKERKVTLSYIPISIVLFLIGLTFSYFIIFPYMIHFTLGLAAEMGVNQMIGVREYFNELLKFTIPFGFVFQLPILLLFLTRLGIISPKFLKKNRKYAYFGLMVIAAIIAPPDVMTYIIFVLPMIVLYEVSIQISKIGYRQYLKAEQQQLEEELNKD</sequence>
<evidence type="ECO:0000313" key="6">
    <source>
        <dbReference type="EMBL" id="TDM12147.1"/>
    </source>
</evidence>
<dbReference type="PRINTS" id="PR01840">
    <property type="entry name" value="TATCFAMILY"/>
</dbReference>
<dbReference type="HAMAP" id="MF_00902">
    <property type="entry name" value="TatC"/>
    <property type="match status" value="1"/>
</dbReference>
<dbReference type="Proteomes" id="UP000294802">
    <property type="component" value="Unassembled WGS sequence"/>
</dbReference>
<comment type="function">
    <text evidence="5">Part of the twin-arginine translocation (Tat) system that transports large folded proteins containing a characteristic twin-arginine motif in their signal peptide across membranes.</text>
</comment>
<keyword evidence="5" id="KW-0653">Protein transport</keyword>
<comment type="similarity">
    <text evidence="5">Belongs to the TatC family.</text>
</comment>
<evidence type="ECO:0000256" key="1">
    <source>
        <dbReference type="ARBA" id="ARBA00004141"/>
    </source>
</evidence>